<protein>
    <submittedName>
        <fullName evidence="8">YgdI/YgdR family lipoprotein</fullName>
    </submittedName>
</protein>
<evidence type="ECO:0000313" key="8">
    <source>
        <dbReference type="EMBL" id="POB02184.1"/>
    </source>
</evidence>
<dbReference type="InterPro" id="IPR047807">
    <property type="entry name" value="YgdI/YgdR-like_SH3-like"/>
</dbReference>
<proteinExistence type="predicted"/>
<evidence type="ECO:0000313" key="9">
    <source>
        <dbReference type="Proteomes" id="UP000243451"/>
    </source>
</evidence>
<dbReference type="AlphaFoldDB" id="A0A2P4ESR9"/>
<keyword evidence="4" id="KW-0564">Palmitate</keyword>
<dbReference type="InterPro" id="IPR010920">
    <property type="entry name" value="LSM_dom_sf"/>
</dbReference>
<keyword evidence="5 8" id="KW-0449">Lipoprotein</keyword>
<dbReference type="PANTHER" id="PTHR37011:SF1">
    <property type="entry name" value="POT FAMILY PEPTIDE TRANSPORT PROTEIN"/>
    <property type="match status" value="1"/>
</dbReference>
<keyword evidence="9" id="KW-1185">Reference proteome</keyword>
<dbReference type="Proteomes" id="UP000243451">
    <property type="component" value="Unassembled WGS sequence"/>
</dbReference>
<feature type="chain" id="PRO_5015166590" evidence="6">
    <location>
        <begin position="16"/>
        <end position="69"/>
    </location>
</feature>
<evidence type="ECO:0000256" key="2">
    <source>
        <dbReference type="ARBA" id="ARBA00022729"/>
    </source>
</evidence>
<evidence type="ECO:0000256" key="4">
    <source>
        <dbReference type="ARBA" id="ARBA00023139"/>
    </source>
</evidence>
<dbReference type="Pfam" id="PF06004">
    <property type="entry name" value="DUF903"/>
    <property type="match status" value="1"/>
</dbReference>
<dbReference type="NCBIfam" id="NF033216">
    <property type="entry name" value="lipo_YgdI_YgdR"/>
    <property type="match status" value="1"/>
</dbReference>
<dbReference type="PANTHER" id="PTHR37011">
    <property type="entry name" value="POT FAMILY PEPTIDE TRANSPORT PROTEIN-RELATED"/>
    <property type="match status" value="1"/>
</dbReference>
<gene>
    <name evidence="8" type="ORF">C1949_13940</name>
</gene>
<dbReference type="SUPFAM" id="SSF50182">
    <property type="entry name" value="Sm-like ribonucleoproteins"/>
    <property type="match status" value="1"/>
</dbReference>
<dbReference type="PROSITE" id="PS51257">
    <property type="entry name" value="PROKAR_LIPOPROTEIN"/>
    <property type="match status" value="1"/>
</dbReference>
<evidence type="ECO:0000256" key="6">
    <source>
        <dbReference type="SAM" id="SignalP"/>
    </source>
</evidence>
<evidence type="ECO:0000256" key="5">
    <source>
        <dbReference type="ARBA" id="ARBA00023288"/>
    </source>
</evidence>
<dbReference type="OrthoDB" id="6520455at2"/>
<comment type="caution">
    <text evidence="8">The sequence shown here is derived from an EMBL/GenBank/DDBJ whole genome shotgun (WGS) entry which is preliminary data.</text>
</comment>
<name>A0A2P4ESR9_9GAMM</name>
<evidence type="ECO:0000259" key="7">
    <source>
        <dbReference type="Pfam" id="PF06004"/>
    </source>
</evidence>
<dbReference type="RefSeq" id="WP_104739087.1">
    <property type="nucleotide sequence ID" value="NZ_BMHR01000013.1"/>
</dbReference>
<dbReference type="Gene3D" id="2.30.30.100">
    <property type="match status" value="1"/>
</dbReference>
<dbReference type="InterPro" id="IPR010305">
    <property type="entry name" value="YgdI/YgdR-like"/>
</dbReference>
<feature type="signal peptide" evidence="6">
    <location>
        <begin position="1"/>
        <end position="15"/>
    </location>
</feature>
<keyword evidence="3" id="KW-0472">Membrane</keyword>
<feature type="domain" description="Lipoprotein YgdI/YgdR-like SH3-like" evidence="7">
    <location>
        <begin position="20"/>
        <end position="68"/>
    </location>
</feature>
<reference evidence="8 9" key="1">
    <citation type="submission" date="2018-01" db="EMBL/GenBank/DDBJ databases">
        <title>Draft genome of the type strain Pseudomonas oceani DSM 100277 isolated from the deep water in Okinawa trough, northwestern Pacific Ocean.</title>
        <authorList>
            <person name="Gomila M."/>
            <person name="Mulet M."/>
            <person name="Garcia-Valdes E."/>
            <person name="Lalucat J."/>
        </authorList>
    </citation>
    <scope>NUCLEOTIDE SEQUENCE [LARGE SCALE GENOMIC DNA]</scope>
    <source>
        <strain evidence="8 9">DSM 100277</strain>
    </source>
</reference>
<sequence>MKPLILALLCTVALAGCSSEYIISTTSGELIATDNKPKLDEDTSMYLFEDDEGREQAIPASSVKQIMER</sequence>
<organism evidence="8 9">
    <name type="scientific">Halopseudomonas oceani</name>
    <dbReference type="NCBI Taxonomy" id="1708783"/>
    <lineage>
        <taxon>Bacteria</taxon>
        <taxon>Pseudomonadati</taxon>
        <taxon>Pseudomonadota</taxon>
        <taxon>Gammaproteobacteria</taxon>
        <taxon>Pseudomonadales</taxon>
        <taxon>Pseudomonadaceae</taxon>
        <taxon>Halopseudomonas</taxon>
    </lineage>
</organism>
<accession>A0A2P4ESR9</accession>
<evidence type="ECO:0000256" key="1">
    <source>
        <dbReference type="ARBA" id="ARBA00022475"/>
    </source>
</evidence>
<keyword evidence="1" id="KW-1003">Cell membrane</keyword>
<dbReference type="EMBL" id="PPSK01000014">
    <property type="protein sequence ID" value="POB02184.1"/>
    <property type="molecule type" value="Genomic_DNA"/>
</dbReference>
<evidence type="ECO:0000256" key="3">
    <source>
        <dbReference type="ARBA" id="ARBA00023136"/>
    </source>
</evidence>
<keyword evidence="2 6" id="KW-0732">Signal</keyword>